<dbReference type="GO" id="GO:0004359">
    <property type="term" value="F:glutaminase activity"/>
    <property type="evidence" value="ECO:0007669"/>
    <property type="project" value="UniProtKB-EC"/>
</dbReference>
<evidence type="ECO:0000256" key="1">
    <source>
        <dbReference type="ARBA" id="ARBA00008345"/>
    </source>
</evidence>
<reference evidence="9 10" key="1">
    <citation type="journal article" date="2017" name="Int. J. Syst. Evol. Microbiol.">
        <title>Aquarickettsiella crustaci n. gen. n. sp. (Gammaproteobacteria: Legionellales: Coxiellaceae); a bacterial pathogen of the freshwater crustacean: Gammarus fossarum (Malacostraca: Amphipoda).</title>
        <authorList>
            <person name="Bojko J."/>
            <person name="Dunn A.M."/>
            <person name="Stebbing P.D."/>
            <person name="Van Aerle R."/>
            <person name="Bacela-Spychalska K."/>
            <person name="Bean T.P."/>
            <person name="Stentiford G.D."/>
        </authorList>
    </citation>
    <scope>NUCLEOTIDE SEQUENCE [LARGE SCALE GENOMIC DNA]</scope>
    <source>
        <strain evidence="9">RA15029</strain>
    </source>
</reference>
<comment type="similarity">
    <text evidence="1">Belongs to the glutaminase PdxT/SNO family.</text>
</comment>
<evidence type="ECO:0000256" key="6">
    <source>
        <dbReference type="ARBA" id="ARBA00049534"/>
    </source>
</evidence>
<dbReference type="GO" id="GO:0005829">
    <property type="term" value="C:cytosol"/>
    <property type="evidence" value="ECO:0007669"/>
    <property type="project" value="TreeGrafter"/>
</dbReference>
<evidence type="ECO:0000256" key="8">
    <source>
        <dbReference type="PIRSR" id="PIRSR005639-2"/>
    </source>
</evidence>
<protein>
    <recommendedName>
        <fullName evidence="2">glutaminase</fullName>
        <ecNumber evidence="2">3.5.1.2</ecNumber>
    </recommendedName>
</protein>
<evidence type="ECO:0000256" key="3">
    <source>
        <dbReference type="ARBA" id="ARBA00022801"/>
    </source>
</evidence>
<reference evidence="9 10" key="2">
    <citation type="journal article" date="2018" name="J. Invertebr. Pathol.">
        <title>'Candidatus Aquirickettsiella gammari' (Gammaproteobacteria: Legionellales: Coxiellaceae): A bacterial pathogen of the freshwater crustacean Gammarus fossarum (Malacostraca: Amphipoda).</title>
        <authorList>
            <person name="Bojko J."/>
            <person name="Dunn A.M."/>
            <person name="Stebbing P.D."/>
            <person name="van Aerle R."/>
            <person name="Bacela-Spychalska K."/>
            <person name="Bean T.P."/>
            <person name="Urrutia A."/>
            <person name="Stentiford G.D."/>
        </authorList>
    </citation>
    <scope>NUCLEOTIDE SEQUENCE [LARGE SCALE GENOMIC DNA]</scope>
    <source>
        <strain evidence="9">RA15029</strain>
    </source>
</reference>
<keyword evidence="5" id="KW-0456">Lyase</keyword>
<feature type="active site" description="Charge relay system" evidence="7">
    <location>
        <position position="169"/>
    </location>
</feature>
<dbReference type="Gene3D" id="3.40.50.880">
    <property type="match status" value="1"/>
</dbReference>
<feature type="binding site" evidence="8">
    <location>
        <position position="102"/>
    </location>
    <ligand>
        <name>L-glutamine</name>
        <dbReference type="ChEBI" id="CHEBI:58359"/>
    </ligand>
</feature>
<dbReference type="PANTHER" id="PTHR31559:SF0">
    <property type="entry name" value="PYRIDOXAL 5'-PHOSPHATE SYNTHASE SUBUNIT SNO1-RELATED"/>
    <property type="match status" value="1"/>
</dbReference>
<keyword evidence="10" id="KW-1185">Reference proteome</keyword>
<comment type="catalytic activity">
    <reaction evidence="6">
        <text>L-glutamine + H2O = L-glutamate + NH4(+)</text>
        <dbReference type="Rhea" id="RHEA:15889"/>
        <dbReference type="ChEBI" id="CHEBI:15377"/>
        <dbReference type="ChEBI" id="CHEBI:28938"/>
        <dbReference type="ChEBI" id="CHEBI:29985"/>
        <dbReference type="ChEBI" id="CHEBI:58359"/>
        <dbReference type="EC" id="3.5.1.2"/>
    </reaction>
</comment>
<dbReference type="SUPFAM" id="SSF52317">
    <property type="entry name" value="Class I glutamine amidotransferase-like"/>
    <property type="match status" value="1"/>
</dbReference>
<evidence type="ECO:0000256" key="7">
    <source>
        <dbReference type="PIRSR" id="PIRSR005639-1"/>
    </source>
</evidence>
<dbReference type="Proteomes" id="UP000226429">
    <property type="component" value="Unassembled WGS sequence"/>
</dbReference>
<dbReference type="InterPro" id="IPR021196">
    <property type="entry name" value="PdxT/SNO_CS"/>
</dbReference>
<dbReference type="GO" id="GO:0042823">
    <property type="term" value="P:pyridoxal phosphate biosynthetic process"/>
    <property type="evidence" value="ECO:0007669"/>
    <property type="project" value="InterPro"/>
</dbReference>
<evidence type="ECO:0000256" key="5">
    <source>
        <dbReference type="ARBA" id="ARBA00023239"/>
    </source>
</evidence>
<keyword evidence="3" id="KW-0378">Hydrolase</keyword>
<dbReference type="GO" id="GO:0016829">
    <property type="term" value="F:lyase activity"/>
    <property type="evidence" value="ECO:0007669"/>
    <property type="project" value="UniProtKB-KW"/>
</dbReference>
<feature type="binding site" evidence="8">
    <location>
        <begin position="46"/>
        <end position="48"/>
    </location>
    <ligand>
        <name>L-glutamine</name>
        <dbReference type="ChEBI" id="CHEBI:58359"/>
    </ligand>
</feature>
<feature type="active site" description="Nucleophile" evidence="7">
    <location>
        <position position="75"/>
    </location>
</feature>
<dbReference type="AlphaFoldDB" id="A0A370CFQ9"/>
<evidence type="ECO:0000313" key="9">
    <source>
        <dbReference type="EMBL" id="RDH39825.1"/>
    </source>
</evidence>
<dbReference type="PROSITE" id="PS01236">
    <property type="entry name" value="PDXT_SNO_1"/>
    <property type="match status" value="1"/>
</dbReference>
<accession>A0A370CFQ9</accession>
<proteinExistence type="inferred from homology"/>
<feature type="active site" description="Charge relay system" evidence="7">
    <location>
        <position position="167"/>
    </location>
</feature>
<dbReference type="EC" id="3.5.1.2" evidence="2"/>
<sequence length="191" mass="20862">MNIGVLALQGGYQAHVNCLNKLNSVATLVRDPTTLATSDALIIPGGESSVLIKLLKQNGLWNSLIDYNKPMLATCAGAILLARQVLSPVQASLNRIAIAVKRNAYGRQLASQIVIGDNLITAQAMEMVFIRAPEITLLENTPVKILARYRDRVVAVQENNIIAASFHPELSQDSYLHRYFIQQIVEQGSAL</sequence>
<gene>
    <name evidence="9" type="ORF">CFE62_006975</name>
</gene>
<dbReference type="Pfam" id="PF01174">
    <property type="entry name" value="SNO"/>
    <property type="match status" value="1"/>
</dbReference>
<dbReference type="PROSITE" id="PS51273">
    <property type="entry name" value="GATASE_TYPE_1"/>
    <property type="match status" value="1"/>
</dbReference>
<keyword evidence="4" id="KW-0315">Glutamine amidotransferase</keyword>
<comment type="caution">
    <text evidence="9">The sequence shown here is derived from an EMBL/GenBank/DDBJ whole genome shotgun (WGS) entry which is preliminary data.</text>
</comment>
<evidence type="ECO:0000313" key="10">
    <source>
        <dbReference type="Proteomes" id="UP000226429"/>
    </source>
</evidence>
<dbReference type="PROSITE" id="PS51130">
    <property type="entry name" value="PDXT_SNO_2"/>
    <property type="match status" value="1"/>
</dbReference>
<dbReference type="PANTHER" id="PTHR31559">
    <property type="entry name" value="PYRIDOXAL 5'-PHOSPHATE SYNTHASE SUBUNIT SNO"/>
    <property type="match status" value="1"/>
</dbReference>
<dbReference type="GO" id="GO:0008614">
    <property type="term" value="P:pyridoxine metabolic process"/>
    <property type="evidence" value="ECO:0007669"/>
    <property type="project" value="TreeGrafter"/>
</dbReference>
<dbReference type="GO" id="GO:1903600">
    <property type="term" value="C:glutaminase complex"/>
    <property type="evidence" value="ECO:0007669"/>
    <property type="project" value="TreeGrafter"/>
</dbReference>
<feature type="binding site" evidence="8">
    <location>
        <begin position="130"/>
        <end position="131"/>
    </location>
    <ligand>
        <name>L-glutamine</name>
        <dbReference type="ChEBI" id="CHEBI:58359"/>
    </ligand>
</feature>
<dbReference type="InterPro" id="IPR002161">
    <property type="entry name" value="PdxT/SNO"/>
</dbReference>
<evidence type="ECO:0000256" key="2">
    <source>
        <dbReference type="ARBA" id="ARBA00012918"/>
    </source>
</evidence>
<dbReference type="InterPro" id="IPR029062">
    <property type="entry name" value="Class_I_gatase-like"/>
</dbReference>
<dbReference type="PIRSF" id="PIRSF005639">
    <property type="entry name" value="Glut_amidoT_SNO"/>
    <property type="match status" value="1"/>
</dbReference>
<dbReference type="NCBIfam" id="TIGR03800">
    <property type="entry name" value="PLP_synth_Pdx2"/>
    <property type="match status" value="1"/>
</dbReference>
<dbReference type="EMBL" id="NMOS02000036">
    <property type="protein sequence ID" value="RDH39825.1"/>
    <property type="molecule type" value="Genomic_DNA"/>
</dbReference>
<organism evidence="9 10">
    <name type="scientific">Candidatus Aquirickettsiella gammari</name>
    <dbReference type="NCBI Taxonomy" id="2016198"/>
    <lineage>
        <taxon>Bacteria</taxon>
        <taxon>Pseudomonadati</taxon>
        <taxon>Pseudomonadota</taxon>
        <taxon>Gammaproteobacteria</taxon>
        <taxon>Legionellales</taxon>
        <taxon>Coxiellaceae</taxon>
        <taxon>Candidatus Aquirickettsiella</taxon>
    </lineage>
</organism>
<name>A0A370CFQ9_9COXI</name>
<evidence type="ECO:0000256" key="4">
    <source>
        <dbReference type="ARBA" id="ARBA00022962"/>
    </source>
</evidence>